<evidence type="ECO:0000313" key="3">
    <source>
        <dbReference type="EMBL" id="BBI61642.1"/>
    </source>
</evidence>
<evidence type="ECO:0000256" key="2">
    <source>
        <dbReference type="SAM" id="MobiDB-lite"/>
    </source>
</evidence>
<dbReference type="KEGG" id="hsr:HSBAA_29480"/>
<protein>
    <submittedName>
        <fullName evidence="3">Uncharacterized protein</fullName>
    </submittedName>
</protein>
<dbReference type="Proteomes" id="UP000320231">
    <property type="component" value="Chromosome"/>
</dbReference>
<reference evidence="3 4" key="1">
    <citation type="journal article" date="2019" name="Microbiol. Resour. Announc.">
        <title>Complete Genome Sequence of Halomonas sulfidaeris Strain Esulfide1 Isolated from a Metal Sulfide Rock at a Depth of 2,200 Meters, Obtained Using Nanopore Sequencing.</title>
        <authorList>
            <person name="Saito M."/>
            <person name="Nishigata A."/>
            <person name="Galipon J."/>
            <person name="Arakawa K."/>
        </authorList>
    </citation>
    <scope>NUCLEOTIDE SEQUENCE [LARGE SCALE GENOMIC DNA]</scope>
    <source>
        <strain evidence="3 4">ATCC BAA-803</strain>
    </source>
</reference>
<dbReference type="EMBL" id="AP019514">
    <property type="protein sequence ID" value="BBI61642.1"/>
    <property type="molecule type" value="Genomic_DNA"/>
</dbReference>
<feature type="coiled-coil region" evidence="1">
    <location>
        <begin position="145"/>
        <end position="177"/>
    </location>
</feature>
<gene>
    <name evidence="3" type="ORF">HSBAA_29480</name>
</gene>
<proteinExistence type="predicted"/>
<organism evidence="3 4">
    <name type="scientific">Vreelandella sulfidaeris</name>
    <dbReference type="NCBI Taxonomy" id="115553"/>
    <lineage>
        <taxon>Bacteria</taxon>
        <taxon>Pseudomonadati</taxon>
        <taxon>Pseudomonadota</taxon>
        <taxon>Gammaproteobacteria</taxon>
        <taxon>Oceanospirillales</taxon>
        <taxon>Halomonadaceae</taxon>
        <taxon>Vreelandella</taxon>
    </lineage>
</organism>
<evidence type="ECO:0000313" key="4">
    <source>
        <dbReference type="Proteomes" id="UP000320231"/>
    </source>
</evidence>
<sequence>MTIETTLVALEATNRQLVEEVVLVKTTSTEAQNVAVAARDRAETAAVTTEETRDLMLARFRDFSEIEAAVATSDDNAQTTTANRTHIEELVIHVDDQRAHLDQQRAHLDAQRAHEDSQRAHVDSQRSVVDAQTTQVREDATQVAADLLTVTADRERAEIARQEAEALYEDLSAVNQAALSAQASSASASASESVTSNNRIYIDEQKAHVDEQKAHVDSQVVHVGEQVTHVDAQAEHINAQRAHIDQRASEVNTSADNVATNVVTVNEHKNITLTAKAASEAARDESREWATGDGVVGVVNAENRYSARKEADRSLAERQTAEAAATASKNSADNSAASAANASASEANTNIARIEAMMWAAQDEDIEIAPGLFSAKHYMLKTRTIATGTLIYVGSWDASTGVYPSAIAPSIGHFYKVSVAGTINGEEFLTGDQIIFNGTDWDHVDNTERVTSVGGFIGDVSDSQLMASIKRVHGESSGLNADLLDGKHASDFHLKTDFAFEGNRQRPDDSRREWRYLVSFVPLYIRLHKRRYCWHLHHQDYWWRLYAPFYPRSGENCAGYCLGRRRLETRIVHPCGSYA</sequence>
<dbReference type="AlphaFoldDB" id="A0A455U686"/>
<name>A0A455U686_9GAMM</name>
<keyword evidence="1" id="KW-0175">Coiled coil</keyword>
<feature type="region of interest" description="Disordered" evidence="2">
    <location>
        <begin position="319"/>
        <end position="344"/>
    </location>
</feature>
<evidence type="ECO:0000256" key="1">
    <source>
        <dbReference type="SAM" id="Coils"/>
    </source>
</evidence>
<feature type="compositionally biased region" description="Low complexity" evidence="2">
    <location>
        <begin position="321"/>
        <end position="344"/>
    </location>
</feature>
<accession>A0A455U686</accession>